<sequence length="408" mass="41253">MRGKLDRASSRGLALTKSQERLLAFAFGVTFVAVMLILAVVVKNPTSYQYTVFRIVLALATAGVAAMIPGFMVAKTSTIIRAGGALAVFAIVYFFSPAGIVKSQQEVELDEPLVISRPDLDTSREWAGMLPQARASAPDRVEVLNITHADALIEPGVLHRRYNKVIIHNVRAVVPIGAVLVANDIEGMGAAGLVGTKFSIVARRLSNLTVDASGEPAGRVDLLVKQVTNSRLLARGNPGAPGANGAAGANGADGAAGQAGKCGGFGRWRKAQPGGDGGNAANGGDGESGGDGRPGGIIVLTAVVSPISTAVDVSGGMPGRGGKGGSAGMPGRGGPGGAGCTGLGGSQSSRSSGRDGLPGLPGRDGTDGQPGTPGEYRLHLIKSFEPIKKLLADTTNEALPAKLAAVSK</sequence>
<evidence type="ECO:0000256" key="2">
    <source>
        <dbReference type="SAM" id="Phobius"/>
    </source>
</evidence>
<proteinExistence type="predicted"/>
<feature type="region of interest" description="Disordered" evidence="1">
    <location>
        <begin position="312"/>
        <end position="376"/>
    </location>
</feature>
<evidence type="ECO:0000313" key="4">
    <source>
        <dbReference type="Proteomes" id="UP000661077"/>
    </source>
</evidence>
<accession>A0ABS1WY12</accession>
<feature type="transmembrane region" description="Helical" evidence="2">
    <location>
        <begin position="78"/>
        <end position="96"/>
    </location>
</feature>
<dbReference type="Proteomes" id="UP000661077">
    <property type="component" value="Unassembled WGS sequence"/>
</dbReference>
<feature type="compositionally biased region" description="Gly residues" evidence="1">
    <location>
        <begin position="316"/>
        <end position="345"/>
    </location>
</feature>
<feature type="compositionally biased region" description="Gly residues" evidence="1">
    <location>
        <begin position="274"/>
        <end position="295"/>
    </location>
</feature>
<evidence type="ECO:0008006" key="5">
    <source>
        <dbReference type="Google" id="ProtNLM"/>
    </source>
</evidence>
<feature type="compositionally biased region" description="Low complexity" evidence="1">
    <location>
        <begin position="346"/>
        <end position="357"/>
    </location>
</feature>
<evidence type="ECO:0000256" key="1">
    <source>
        <dbReference type="SAM" id="MobiDB-lite"/>
    </source>
</evidence>
<evidence type="ECO:0000313" key="3">
    <source>
        <dbReference type="EMBL" id="MBM0105827.1"/>
    </source>
</evidence>
<keyword evidence="4" id="KW-1185">Reference proteome</keyword>
<comment type="caution">
    <text evidence="3">The sequence shown here is derived from an EMBL/GenBank/DDBJ whole genome shotgun (WGS) entry which is preliminary data.</text>
</comment>
<feature type="region of interest" description="Disordered" evidence="1">
    <location>
        <begin position="234"/>
        <end position="253"/>
    </location>
</feature>
<dbReference type="EMBL" id="JAEVLS010000002">
    <property type="protein sequence ID" value="MBM0105827.1"/>
    <property type="molecule type" value="Genomic_DNA"/>
</dbReference>
<dbReference type="RefSeq" id="WP_203167850.1">
    <property type="nucleotide sequence ID" value="NZ_JAEVLS010000002.1"/>
</dbReference>
<dbReference type="PANTHER" id="PTHR24637:SF377">
    <property type="entry name" value="COLLAGEN TYPE IX ALPHA 1 CHAIN"/>
    <property type="match status" value="1"/>
</dbReference>
<keyword evidence="2" id="KW-0472">Membrane</keyword>
<gene>
    <name evidence="3" type="ORF">JM946_13890</name>
</gene>
<feature type="transmembrane region" description="Helical" evidence="2">
    <location>
        <begin position="21"/>
        <end position="42"/>
    </location>
</feature>
<dbReference type="PANTHER" id="PTHR24637">
    <property type="entry name" value="COLLAGEN"/>
    <property type="match status" value="1"/>
</dbReference>
<protein>
    <recommendedName>
        <fullName evidence="5">Collagen-like protein</fullName>
    </recommendedName>
</protein>
<organism evidence="3 4">
    <name type="scientific">Steroidobacter gossypii</name>
    <dbReference type="NCBI Taxonomy" id="2805490"/>
    <lineage>
        <taxon>Bacteria</taxon>
        <taxon>Pseudomonadati</taxon>
        <taxon>Pseudomonadota</taxon>
        <taxon>Gammaproteobacteria</taxon>
        <taxon>Steroidobacterales</taxon>
        <taxon>Steroidobacteraceae</taxon>
        <taxon>Steroidobacter</taxon>
    </lineage>
</organism>
<reference evidence="3 4" key="1">
    <citation type="journal article" date="2021" name="Int. J. Syst. Evol. Microbiol.">
        <title>Steroidobacter gossypii sp. nov., isolated from soil of cotton cropping field.</title>
        <authorList>
            <person name="Huang R."/>
            <person name="Yang S."/>
            <person name="Zhen C."/>
            <person name="Liu W."/>
        </authorList>
    </citation>
    <scope>NUCLEOTIDE SEQUENCE [LARGE SCALE GENOMIC DNA]</scope>
    <source>
        <strain evidence="3 4">S1-65</strain>
    </source>
</reference>
<keyword evidence="2" id="KW-1133">Transmembrane helix</keyword>
<name>A0ABS1WY12_9GAMM</name>
<keyword evidence="2" id="KW-0812">Transmembrane</keyword>
<feature type="region of interest" description="Disordered" evidence="1">
    <location>
        <begin position="263"/>
        <end position="295"/>
    </location>
</feature>
<feature type="transmembrane region" description="Helical" evidence="2">
    <location>
        <begin position="48"/>
        <end position="71"/>
    </location>
</feature>